<dbReference type="RefSeq" id="WP_345257231.1">
    <property type="nucleotide sequence ID" value="NZ_BAABGY010000011.1"/>
</dbReference>
<feature type="compositionally biased region" description="Pro residues" evidence="1">
    <location>
        <begin position="237"/>
        <end position="255"/>
    </location>
</feature>
<accession>A0ABP8HH24</accession>
<proteinExistence type="predicted"/>
<evidence type="ECO:0000313" key="2">
    <source>
        <dbReference type="EMBL" id="GAA4339242.1"/>
    </source>
</evidence>
<organism evidence="2 3">
    <name type="scientific">Flaviaesturariibacter amylovorans</name>
    <dbReference type="NCBI Taxonomy" id="1084520"/>
    <lineage>
        <taxon>Bacteria</taxon>
        <taxon>Pseudomonadati</taxon>
        <taxon>Bacteroidota</taxon>
        <taxon>Chitinophagia</taxon>
        <taxon>Chitinophagales</taxon>
        <taxon>Chitinophagaceae</taxon>
        <taxon>Flaviaestuariibacter</taxon>
    </lineage>
</organism>
<keyword evidence="3" id="KW-1185">Reference proteome</keyword>
<name>A0ABP8HH24_9BACT</name>
<evidence type="ECO:0000313" key="3">
    <source>
        <dbReference type="Proteomes" id="UP001501725"/>
    </source>
</evidence>
<evidence type="ECO:0000256" key="1">
    <source>
        <dbReference type="SAM" id="MobiDB-lite"/>
    </source>
</evidence>
<sequence>MAEFLTRFELEERLNAVFLHAKKSILLLLPTLALDEHFRRLLATHQHNPELDIVIVFGKTEAGAANDLFGYFQQFNNLSLLYQKDLHASFYANEAGGLLSSISLADTAFRGHIEFGVYARNPEQSLLGLTTIKNPLGDSTDADAWTKATALLESARAVLIRRPIIQKKLMGLSTNYIGAHTVYDGTEVFSAHGTAANKTYHDFPKMLEHGRVTPTEKPAALAPEVKADAPATVEIPSPAPEPPAAAAAPAPPEEPTAPTHIPPINYGKPADEPKREHPGGFGYGQ</sequence>
<comment type="caution">
    <text evidence="2">The sequence shown here is derived from an EMBL/GenBank/DDBJ whole genome shotgun (WGS) entry which is preliminary data.</text>
</comment>
<dbReference type="Proteomes" id="UP001501725">
    <property type="component" value="Unassembled WGS sequence"/>
</dbReference>
<feature type="compositionally biased region" description="Basic and acidic residues" evidence="1">
    <location>
        <begin position="269"/>
        <end position="278"/>
    </location>
</feature>
<evidence type="ECO:0008006" key="4">
    <source>
        <dbReference type="Google" id="ProtNLM"/>
    </source>
</evidence>
<gene>
    <name evidence="2" type="ORF">GCM10023184_36200</name>
</gene>
<reference evidence="3" key="1">
    <citation type="journal article" date="2019" name="Int. J. Syst. Evol. Microbiol.">
        <title>The Global Catalogue of Microorganisms (GCM) 10K type strain sequencing project: providing services to taxonomists for standard genome sequencing and annotation.</title>
        <authorList>
            <consortium name="The Broad Institute Genomics Platform"/>
            <consortium name="The Broad Institute Genome Sequencing Center for Infectious Disease"/>
            <person name="Wu L."/>
            <person name="Ma J."/>
        </authorList>
    </citation>
    <scope>NUCLEOTIDE SEQUENCE [LARGE SCALE GENOMIC DNA]</scope>
    <source>
        <strain evidence="3">JCM 17919</strain>
    </source>
</reference>
<dbReference type="EMBL" id="BAABGY010000011">
    <property type="protein sequence ID" value="GAA4339242.1"/>
    <property type="molecule type" value="Genomic_DNA"/>
</dbReference>
<feature type="region of interest" description="Disordered" evidence="1">
    <location>
        <begin position="233"/>
        <end position="285"/>
    </location>
</feature>
<protein>
    <recommendedName>
        <fullName evidence="4">Phospholipase D-like domain-containing protein</fullName>
    </recommendedName>
</protein>